<protein>
    <recommendedName>
        <fullName evidence="4">Gliding motility protein GldL</fullName>
    </recommendedName>
</protein>
<organism evidence="2 3">
    <name type="scientific">Flavobacterium suaedae</name>
    <dbReference type="NCBI Taxonomy" id="1767027"/>
    <lineage>
        <taxon>Bacteria</taxon>
        <taxon>Pseudomonadati</taxon>
        <taxon>Bacteroidota</taxon>
        <taxon>Flavobacteriia</taxon>
        <taxon>Flavobacteriales</taxon>
        <taxon>Flavobacteriaceae</taxon>
        <taxon>Flavobacterium</taxon>
    </lineage>
</organism>
<reference evidence="3" key="1">
    <citation type="journal article" date="2019" name="Int. J. Syst. Evol. Microbiol.">
        <title>The Global Catalogue of Microorganisms (GCM) 10K type strain sequencing project: providing services to taxonomists for standard genome sequencing and annotation.</title>
        <authorList>
            <consortium name="The Broad Institute Genomics Platform"/>
            <consortium name="The Broad Institute Genome Sequencing Center for Infectious Disease"/>
            <person name="Wu L."/>
            <person name="Ma J."/>
        </authorList>
    </citation>
    <scope>NUCLEOTIDE SEQUENCE [LARGE SCALE GENOMIC DNA]</scope>
    <source>
        <strain evidence="3">CGMCC 1.15461</strain>
    </source>
</reference>
<evidence type="ECO:0000313" key="2">
    <source>
        <dbReference type="EMBL" id="GGB80952.1"/>
    </source>
</evidence>
<gene>
    <name evidence="2" type="ORF">GCM10007424_21320</name>
</gene>
<accession>A0ABQ1JX27</accession>
<keyword evidence="1" id="KW-0812">Transmembrane</keyword>
<evidence type="ECO:0008006" key="4">
    <source>
        <dbReference type="Google" id="ProtNLM"/>
    </source>
</evidence>
<sequence>MKKNAIAIFTIGLILSVCGQMFVIMHWPYGRVIRIIGLSVVIIAFLSTYSNSKPDKKSK</sequence>
<proteinExistence type="predicted"/>
<evidence type="ECO:0000313" key="3">
    <source>
        <dbReference type="Proteomes" id="UP000615760"/>
    </source>
</evidence>
<dbReference type="EMBL" id="BMJE01000005">
    <property type="protein sequence ID" value="GGB80952.1"/>
    <property type="molecule type" value="Genomic_DNA"/>
</dbReference>
<comment type="caution">
    <text evidence="2">The sequence shown here is derived from an EMBL/GenBank/DDBJ whole genome shotgun (WGS) entry which is preliminary data.</text>
</comment>
<name>A0ABQ1JX27_9FLAO</name>
<dbReference type="Proteomes" id="UP000615760">
    <property type="component" value="Unassembled WGS sequence"/>
</dbReference>
<keyword evidence="1" id="KW-1133">Transmembrane helix</keyword>
<keyword evidence="1" id="KW-0472">Membrane</keyword>
<evidence type="ECO:0000256" key="1">
    <source>
        <dbReference type="SAM" id="Phobius"/>
    </source>
</evidence>
<keyword evidence="3" id="KW-1185">Reference proteome</keyword>
<feature type="transmembrane region" description="Helical" evidence="1">
    <location>
        <begin position="29"/>
        <end position="49"/>
    </location>
</feature>